<organism evidence="5 6">
    <name type="scientific">Fannyhessea vaginae DSM 15829</name>
    <dbReference type="NCBI Taxonomy" id="525256"/>
    <lineage>
        <taxon>Bacteria</taxon>
        <taxon>Bacillati</taxon>
        <taxon>Actinomycetota</taxon>
        <taxon>Coriobacteriia</taxon>
        <taxon>Coriobacteriales</taxon>
        <taxon>Atopobiaceae</taxon>
        <taxon>Fannyhessea</taxon>
    </lineage>
</organism>
<dbReference type="GO" id="GO:0046872">
    <property type="term" value="F:metal ion binding"/>
    <property type="evidence" value="ECO:0007669"/>
    <property type="project" value="InterPro"/>
</dbReference>
<dbReference type="eggNOG" id="COG0803">
    <property type="taxonomic scope" value="Bacteria"/>
</dbReference>
<evidence type="ECO:0000256" key="3">
    <source>
        <dbReference type="RuleBase" id="RU003512"/>
    </source>
</evidence>
<accession>F1T4S9</accession>
<dbReference type="Pfam" id="PF01297">
    <property type="entry name" value="ZnuA"/>
    <property type="match status" value="1"/>
</dbReference>
<dbReference type="InterPro" id="IPR006129">
    <property type="entry name" value="AdhesinB"/>
</dbReference>
<evidence type="ECO:0000313" key="5">
    <source>
        <dbReference type="EMBL" id="EGF23723.1"/>
    </source>
</evidence>
<dbReference type="InterPro" id="IPR006128">
    <property type="entry name" value="Lipoprotein_PsaA-like"/>
</dbReference>
<protein>
    <submittedName>
        <fullName evidence="5">ABC transporter, substrate-binding protein</fullName>
    </submittedName>
</protein>
<keyword evidence="4" id="KW-0812">Transmembrane</keyword>
<gene>
    <name evidence="5" type="ORF">HMPREF0091_10670</name>
</gene>
<dbReference type="InterPro" id="IPR006127">
    <property type="entry name" value="ZnuA-like"/>
</dbReference>
<comment type="caution">
    <text evidence="5">The sequence shown here is derived from an EMBL/GenBank/DDBJ whole genome shotgun (WGS) entry which is preliminary data.</text>
</comment>
<keyword evidence="4" id="KW-0472">Membrane</keyword>
<keyword evidence="4" id="KW-1133">Transmembrane helix</keyword>
<dbReference type="Proteomes" id="UP000005947">
    <property type="component" value="Unassembled WGS sequence"/>
</dbReference>
<name>F1T4S9_9ACTN</name>
<dbReference type="SUPFAM" id="SSF53807">
    <property type="entry name" value="Helical backbone' metal receptor"/>
    <property type="match status" value="1"/>
</dbReference>
<dbReference type="PRINTS" id="PR00691">
    <property type="entry name" value="ADHESINB"/>
</dbReference>
<evidence type="ECO:0000256" key="4">
    <source>
        <dbReference type="SAM" id="Phobius"/>
    </source>
</evidence>
<dbReference type="GO" id="GO:0030001">
    <property type="term" value="P:metal ion transport"/>
    <property type="evidence" value="ECO:0007669"/>
    <property type="project" value="InterPro"/>
</dbReference>
<reference evidence="5 6" key="1">
    <citation type="submission" date="2011-02" db="EMBL/GenBank/DDBJ databases">
        <authorList>
            <person name="Muzny D."/>
            <person name="Qin X."/>
            <person name="Buhay C."/>
            <person name="Dugan-Rocha S."/>
            <person name="Ding Y."/>
            <person name="Chen G."/>
            <person name="Hawes A."/>
            <person name="Holder M."/>
            <person name="Jhangiani S."/>
            <person name="Johnson A."/>
            <person name="Khan Z."/>
            <person name="Li Z."/>
            <person name="Liu W."/>
            <person name="Liu X."/>
            <person name="Perez L."/>
            <person name="Shen H."/>
            <person name="Wang Q."/>
            <person name="Watt J."/>
            <person name="Xi L."/>
            <person name="Xin Y."/>
            <person name="Zhou J."/>
            <person name="Deng J."/>
            <person name="Jiang H."/>
            <person name="Liu Y."/>
            <person name="Qu J."/>
            <person name="Song X.-Z."/>
            <person name="Zhang L."/>
            <person name="Villasana D."/>
            <person name="Johnson A."/>
            <person name="Liu J."/>
            <person name="Liyanage D."/>
            <person name="Lorensuhewa L."/>
            <person name="Robinson T."/>
            <person name="Song A."/>
            <person name="Song B.-B."/>
            <person name="Dinh H."/>
            <person name="Thornton R."/>
            <person name="Coyle M."/>
            <person name="Francisco L."/>
            <person name="Jackson L."/>
            <person name="Javaid M."/>
            <person name="Korchina V."/>
            <person name="Kovar C."/>
            <person name="Mata R."/>
            <person name="Mathew T."/>
            <person name="Ngo R."/>
            <person name="Nguyen L."/>
            <person name="Nguyen N."/>
            <person name="Okwuonu G."/>
            <person name="Ongeri F."/>
            <person name="Pham C."/>
            <person name="Simmons D."/>
            <person name="Wilczek-Boney K."/>
            <person name="Hale W."/>
            <person name="Jakkamsetti A."/>
            <person name="Pham P."/>
            <person name="Ruth R."/>
            <person name="San Lucas F."/>
            <person name="Warren J."/>
            <person name="Zhang J."/>
            <person name="Zhao Z."/>
            <person name="Zhou C."/>
            <person name="Zhu D."/>
            <person name="Lee S."/>
            <person name="Bess C."/>
            <person name="Blankenburg K."/>
            <person name="Forbes L."/>
            <person name="Fu Q."/>
            <person name="Gubbala S."/>
            <person name="Hirani K."/>
            <person name="Jayaseelan J.C."/>
            <person name="Lara F."/>
            <person name="Munidasa M."/>
            <person name="Palculict T."/>
            <person name="Patil S."/>
            <person name="Pu L.-L."/>
            <person name="Saada N."/>
            <person name="Tang L."/>
            <person name="Weissenberger G."/>
            <person name="Zhu Y."/>
            <person name="Hemphill L."/>
            <person name="Shang Y."/>
            <person name="Youmans B."/>
            <person name="Ayvaz T."/>
            <person name="Ross M."/>
            <person name="Santibanez J."/>
            <person name="Aqrawi P."/>
            <person name="Gross S."/>
            <person name="Joshi V."/>
            <person name="Fowler G."/>
            <person name="Nazareth L."/>
            <person name="Reid J."/>
            <person name="Worley K."/>
            <person name="Petrosino J."/>
            <person name="Highlander S."/>
            <person name="Gibbs R."/>
        </authorList>
    </citation>
    <scope>NUCLEOTIDE SEQUENCE [LARGE SCALE GENOMIC DNA]</scope>
    <source>
        <strain evidence="5 6">DSM 15829</strain>
    </source>
</reference>
<dbReference type="GeneID" id="93210273"/>
<sequence>MAIGVSWGGTLNKRILWGVSAVLMACCLSLPLVACKGKQDKQADTSSVESSTDDASKKTIYTTFFPVYDLTKRIVGDKMNVKMIIKGNQEPHDFELKAKDMAAMSKADLFVYNGAGMEAFIPDLKKTVGDDSKFLDLSQGLELLEHTSKPVGDSLQDAESSNEYEVVKDTTKDTQESKHGNVNPHTWLSIKNAMEELDTIYQKLATMDPDNAQYYKDNYAKSLAEFKQLDKKFSDTLSSVAPDKRYFVASHAAFNYLARDYGLKQVAVTGISPEDEPTAAQLATISDFVKKHNITTIFFEGSATPKVAETLARTTGAKTSSLYTMESLTDDEVNMGYLALMEKNLDALMESFSE</sequence>
<dbReference type="PRINTS" id="PR00690">
    <property type="entry name" value="ADHESNFAMILY"/>
</dbReference>
<feature type="transmembrane region" description="Helical" evidence="4">
    <location>
        <begin position="15"/>
        <end position="34"/>
    </location>
</feature>
<evidence type="ECO:0000313" key="6">
    <source>
        <dbReference type="Proteomes" id="UP000005947"/>
    </source>
</evidence>
<comment type="similarity">
    <text evidence="3">Belongs to the bacterial solute-binding protein 9 family.</text>
</comment>
<dbReference type="GO" id="GO:0007155">
    <property type="term" value="P:cell adhesion"/>
    <property type="evidence" value="ECO:0007669"/>
    <property type="project" value="InterPro"/>
</dbReference>
<evidence type="ECO:0000256" key="1">
    <source>
        <dbReference type="ARBA" id="ARBA00022448"/>
    </source>
</evidence>
<dbReference type="PANTHER" id="PTHR42953">
    <property type="entry name" value="HIGH-AFFINITY ZINC UPTAKE SYSTEM PROTEIN ZNUA-RELATED"/>
    <property type="match status" value="1"/>
</dbReference>
<dbReference type="InterPro" id="IPR050492">
    <property type="entry name" value="Bact_metal-bind_prot9"/>
</dbReference>
<dbReference type="RefSeq" id="WP_006302852.1">
    <property type="nucleotide sequence ID" value="NZ_ACGK02000001.1"/>
</dbReference>
<keyword evidence="6" id="KW-1185">Reference proteome</keyword>
<keyword evidence="1 3" id="KW-0813">Transport</keyword>
<proteinExistence type="inferred from homology"/>
<dbReference type="EMBL" id="ACGK02000001">
    <property type="protein sequence ID" value="EGF23723.1"/>
    <property type="molecule type" value="Genomic_DNA"/>
</dbReference>
<keyword evidence="2" id="KW-0732">Signal</keyword>
<dbReference type="Gene3D" id="3.40.50.1980">
    <property type="entry name" value="Nitrogenase molybdenum iron protein domain"/>
    <property type="match status" value="2"/>
</dbReference>
<dbReference type="AlphaFoldDB" id="F1T4S9"/>
<evidence type="ECO:0000256" key="2">
    <source>
        <dbReference type="ARBA" id="ARBA00022729"/>
    </source>
</evidence>
<dbReference type="PANTHER" id="PTHR42953:SF8">
    <property type="entry name" value="ZINT DOMAIN-CONTAINING PROTEIN"/>
    <property type="match status" value="1"/>
</dbReference>